<protein>
    <submittedName>
        <fullName evidence="2">Uncharacterized protein</fullName>
    </submittedName>
</protein>
<evidence type="ECO:0000256" key="1">
    <source>
        <dbReference type="SAM" id="MobiDB-lite"/>
    </source>
</evidence>
<accession>A0A0A9C8Y1</accession>
<name>A0A0A9C8Y1_ARUDO</name>
<reference evidence="2" key="2">
    <citation type="journal article" date="2015" name="Data Brief">
        <title>Shoot transcriptome of the giant reed, Arundo donax.</title>
        <authorList>
            <person name="Barrero R.A."/>
            <person name="Guerrero F.D."/>
            <person name="Moolhuijzen P."/>
            <person name="Goolsby J.A."/>
            <person name="Tidwell J."/>
            <person name="Bellgard S.E."/>
            <person name="Bellgard M.I."/>
        </authorList>
    </citation>
    <scope>NUCLEOTIDE SEQUENCE</scope>
    <source>
        <tissue evidence="2">Shoot tissue taken approximately 20 cm above the soil surface</tissue>
    </source>
</reference>
<evidence type="ECO:0000313" key="2">
    <source>
        <dbReference type="EMBL" id="JAD70918.1"/>
    </source>
</evidence>
<sequence>MRGGALLRMRGGGDEGGLSGHGRCGSTCHP</sequence>
<dbReference type="EMBL" id="GBRH01226977">
    <property type="protein sequence ID" value="JAD70918.1"/>
    <property type="molecule type" value="Transcribed_RNA"/>
</dbReference>
<reference evidence="2" key="1">
    <citation type="submission" date="2014-09" db="EMBL/GenBank/DDBJ databases">
        <authorList>
            <person name="Magalhaes I.L.F."/>
            <person name="Oliveira U."/>
            <person name="Santos F.R."/>
            <person name="Vidigal T.H.D.A."/>
            <person name="Brescovit A.D."/>
            <person name="Santos A.J."/>
        </authorList>
    </citation>
    <scope>NUCLEOTIDE SEQUENCE</scope>
    <source>
        <tissue evidence="2">Shoot tissue taken approximately 20 cm above the soil surface</tissue>
    </source>
</reference>
<proteinExistence type="predicted"/>
<dbReference type="AlphaFoldDB" id="A0A0A9C8Y1"/>
<feature type="region of interest" description="Disordered" evidence="1">
    <location>
        <begin position="1"/>
        <end position="30"/>
    </location>
</feature>
<organism evidence="2">
    <name type="scientific">Arundo donax</name>
    <name type="common">Giant reed</name>
    <name type="synonym">Donax arundinaceus</name>
    <dbReference type="NCBI Taxonomy" id="35708"/>
    <lineage>
        <taxon>Eukaryota</taxon>
        <taxon>Viridiplantae</taxon>
        <taxon>Streptophyta</taxon>
        <taxon>Embryophyta</taxon>
        <taxon>Tracheophyta</taxon>
        <taxon>Spermatophyta</taxon>
        <taxon>Magnoliopsida</taxon>
        <taxon>Liliopsida</taxon>
        <taxon>Poales</taxon>
        <taxon>Poaceae</taxon>
        <taxon>PACMAD clade</taxon>
        <taxon>Arundinoideae</taxon>
        <taxon>Arundineae</taxon>
        <taxon>Arundo</taxon>
    </lineage>
</organism>
<feature type="compositionally biased region" description="Gly residues" evidence="1">
    <location>
        <begin position="14"/>
        <end position="23"/>
    </location>
</feature>